<dbReference type="InterPro" id="IPR000600">
    <property type="entry name" value="ROK"/>
</dbReference>
<proteinExistence type="predicted"/>
<dbReference type="InterPro" id="IPR036390">
    <property type="entry name" value="WH_DNA-bd_sf"/>
</dbReference>
<dbReference type="InterPro" id="IPR036388">
    <property type="entry name" value="WH-like_DNA-bd_sf"/>
</dbReference>
<dbReference type="Gene3D" id="1.10.10.10">
    <property type="entry name" value="Winged helix-like DNA-binding domain superfamily/Winged helix DNA-binding domain"/>
    <property type="match status" value="1"/>
</dbReference>
<comment type="caution">
    <text evidence="1">The sequence shown here is derived from an EMBL/GenBank/DDBJ whole genome shotgun (WGS) entry which is preliminary data.</text>
</comment>
<name>A0A5C4N1K9_9RHOB</name>
<evidence type="ECO:0000313" key="2">
    <source>
        <dbReference type="Proteomes" id="UP000305887"/>
    </source>
</evidence>
<dbReference type="Gene3D" id="3.30.420.40">
    <property type="match status" value="2"/>
</dbReference>
<dbReference type="InterPro" id="IPR043129">
    <property type="entry name" value="ATPase_NBD"/>
</dbReference>
<protein>
    <submittedName>
        <fullName evidence="1">ROK family protein</fullName>
    </submittedName>
</protein>
<dbReference type="OrthoDB" id="9810372at2"/>
<dbReference type="SUPFAM" id="SSF53067">
    <property type="entry name" value="Actin-like ATPase domain"/>
    <property type="match status" value="1"/>
</dbReference>
<evidence type="ECO:0000313" key="1">
    <source>
        <dbReference type="EMBL" id="TNC50827.1"/>
    </source>
</evidence>
<dbReference type="Proteomes" id="UP000305887">
    <property type="component" value="Unassembled WGS sequence"/>
</dbReference>
<dbReference type="CDD" id="cd24073">
    <property type="entry name" value="ASKHA_ATPase_ROK_CYANR"/>
    <property type="match status" value="1"/>
</dbReference>
<dbReference type="EMBL" id="VDFU01000006">
    <property type="protein sequence ID" value="TNC50827.1"/>
    <property type="molecule type" value="Genomic_DNA"/>
</dbReference>
<dbReference type="Pfam" id="PF00480">
    <property type="entry name" value="ROK"/>
    <property type="match status" value="1"/>
</dbReference>
<dbReference type="PANTHER" id="PTHR18964">
    <property type="entry name" value="ROK (REPRESSOR, ORF, KINASE) FAMILY"/>
    <property type="match status" value="1"/>
</dbReference>
<reference evidence="1 2" key="1">
    <citation type="submission" date="2019-06" db="EMBL/GenBank/DDBJ databases">
        <title>YIM 131921 draft genome.</title>
        <authorList>
            <person name="Jiang L."/>
        </authorList>
    </citation>
    <scope>NUCLEOTIDE SEQUENCE [LARGE SCALE GENOMIC DNA]</scope>
    <source>
        <strain evidence="1 2">YIM 131921</strain>
    </source>
</reference>
<sequence>MFEPADPVVLRDGPQGVGPVMPALSRIQTPLRRQVFDHVRAQGRAARADVARALGISAASVTATTAELIALGLLREVDGASLDGREATRGRPPVALEIVPEGRCVIGVKLGDERHTAVLADFGGRILADAARAASPGRRPLDELLDEVEALVADLRSRAPGRTAAALGIGLPGLVEHHAGQVAWSPLLEGTGIALREACVARFGVPVQIDNDSNLLTLAELWFGAGRALSDFAVVTIEHGVGMGLVQGGRLFRGAGGMGLEIGHTKVRLDGALCRCGQRGCLEAYLADYALAREAATALGRDPRQSQSPRSMLETLFSEAKSGHEAAREIFARAGRYLALGLANLVQMFDPGLVILSGERMRYDFLYADEVLAEMQRLVLPAGRLPVRVEVHAWGDLVWAQGAAALALIAATDEALGA</sequence>
<organism evidence="1 2">
    <name type="scientific">Rubellimicrobium rubrum</name>
    <dbReference type="NCBI Taxonomy" id="2585369"/>
    <lineage>
        <taxon>Bacteria</taxon>
        <taxon>Pseudomonadati</taxon>
        <taxon>Pseudomonadota</taxon>
        <taxon>Alphaproteobacteria</taxon>
        <taxon>Rhodobacterales</taxon>
        <taxon>Roseobacteraceae</taxon>
        <taxon>Rubellimicrobium</taxon>
    </lineage>
</organism>
<gene>
    <name evidence="1" type="ORF">FHG66_07605</name>
</gene>
<accession>A0A5C4N1K9</accession>
<keyword evidence="2" id="KW-1185">Reference proteome</keyword>
<dbReference type="AlphaFoldDB" id="A0A5C4N1K9"/>
<dbReference type="RefSeq" id="WP_139076148.1">
    <property type="nucleotide sequence ID" value="NZ_VDFU01000006.1"/>
</dbReference>
<dbReference type="SUPFAM" id="SSF46785">
    <property type="entry name" value="Winged helix' DNA-binding domain"/>
    <property type="match status" value="1"/>
</dbReference>
<dbReference type="PANTHER" id="PTHR18964:SF173">
    <property type="entry name" value="GLUCOKINASE"/>
    <property type="match status" value="1"/>
</dbReference>